<protein>
    <submittedName>
        <fullName evidence="1">Transposase</fullName>
    </submittedName>
</protein>
<organism evidence="1 2">
    <name type="scientific">Escherichia coli</name>
    <dbReference type="NCBI Taxonomy" id="562"/>
    <lineage>
        <taxon>Bacteria</taxon>
        <taxon>Pseudomonadati</taxon>
        <taxon>Pseudomonadota</taxon>
        <taxon>Gammaproteobacteria</taxon>
        <taxon>Enterobacterales</taxon>
        <taxon>Enterobacteriaceae</taxon>
        <taxon>Escherichia</taxon>
    </lineage>
</organism>
<dbReference type="InterPro" id="IPR002514">
    <property type="entry name" value="Transposase_8"/>
</dbReference>
<dbReference type="PANTHER" id="PTHR37936">
    <property type="entry name" value="TRANSPOSASE INSC FOR INSERTION ELEMENT IS2A-RELATED"/>
    <property type="match status" value="1"/>
</dbReference>
<name>A0AAN3HCM5_ECOLX</name>
<proteinExistence type="predicted"/>
<dbReference type="SUPFAM" id="SSF48295">
    <property type="entry name" value="TrpR-like"/>
    <property type="match status" value="1"/>
</dbReference>
<feature type="non-terminal residue" evidence="1">
    <location>
        <position position="89"/>
    </location>
</feature>
<evidence type="ECO:0000313" key="1">
    <source>
        <dbReference type="EMBL" id="EFJ6482296.1"/>
    </source>
</evidence>
<dbReference type="PANTHER" id="PTHR37936:SF3">
    <property type="entry name" value="TRANSPOSASE INSC FOR INSERTION ELEMENT IS2A-RELATED"/>
    <property type="match status" value="1"/>
</dbReference>
<reference evidence="1" key="1">
    <citation type="submission" date="2020-02" db="EMBL/GenBank/DDBJ databases">
        <authorList>
            <person name="Ashton P.M."/>
            <person name="Dallman T."/>
            <person name="Nair S."/>
            <person name="De Pinna E."/>
            <person name="Peters T."/>
            <person name="Grant K."/>
        </authorList>
    </citation>
    <scope>NUCLEOTIDE SEQUENCE</scope>
    <source>
        <strain evidence="1">93335</strain>
    </source>
</reference>
<dbReference type="InterPro" id="IPR010921">
    <property type="entry name" value="Trp_repressor/repl_initiator"/>
</dbReference>
<accession>A0AAN3HCM5</accession>
<dbReference type="AlphaFoldDB" id="A0AAN3HCM5"/>
<dbReference type="Pfam" id="PF01527">
    <property type="entry name" value="HTH_Tnp_1"/>
    <property type="match status" value="1"/>
</dbReference>
<dbReference type="EMBL" id="AATCLQ010000016">
    <property type="protein sequence ID" value="EFJ6482296.1"/>
    <property type="molecule type" value="Genomic_DNA"/>
</dbReference>
<dbReference type="GO" id="GO:0006313">
    <property type="term" value="P:DNA transposition"/>
    <property type="evidence" value="ECO:0007669"/>
    <property type="project" value="InterPro"/>
</dbReference>
<evidence type="ECO:0000313" key="2">
    <source>
        <dbReference type="Proteomes" id="UP000711811"/>
    </source>
</evidence>
<dbReference type="GO" id="GO:0043565">
    <property type="term" value="F:sequence-specific DNA binding"/>
    <property type="evidence" value="ECO:0007669"/>
    <property type="project" value="InterPro"/>
</dbReference>
<gene>
    <name evidence="1" type="ORF">A2J79_002669</name>
</gene>
<comment type="caution">
    <text evidence="1">The sequence shown here is derived from an EMBL/GenBank/DDBJ whole genome shotgun (WGS) entry which is preliminary data.</text>
</comment>
<dbReference type="GO" id="GO:0004803">
    <property type="term" value="F:transposase activity"/>
    <property type="evidence" value="ECO:0007669"/>
    <property type="project" value="InterPro"/>
</dbReference>
<sequence>MTGILLGQELRKRKTPQEKIAIIQQTMEPGMTVSHVARLHGIQPSLLFKWKKQYLEGSLTAVAAGEDVVPASELAAAIKQIKELQRLLG</sequence>
<dbReference type="Proteomes" id="UP000711811">
    <property type="component" value="Unassembled WGS sequence"/>
</dbReference>